<protein>
    <submittedName>
        <fullName evidence="1">Uncharacterized protein</fullName>
    </submittedName>
</protein>
<feature type="non-terminal residue" evidence="1">
    <location>
        <position position="1"/>
    </location>
</feature>
<proteinExistence type="predicted"/>
<sequence>PFEKGGPCGHIRIFCKEKCQIDFYDDSQLGGGDDGPPTLGSKGGRGWAFFKQLHMHETSPFFADVSNNPFGG</sequence>
<dbReference type="EMBL" id="BARS01056480">
    <property type="protein sequence ID" value="GAG43166.1"/>
    <property type="molecule type" value="Genomic_DNA"/>
</dbReference>
<gene>
    <name evidence="1" type="ORF">S01H1_83157</name>
</gene>
<dbReference type="AlphaFoldDB" id="X0Z3J5"/>
<accession>X0Z3J5</accession>
<name>X0Z3J5_9ZZZZ</name>
<organism evidence="1">
    <name type="scientific">marine sediment metagenome</name>
    <dbReference type="NCBI Taxonomy" id="412755"/>
    <lineage>
        <taxon>unclassified sequences</taxon>
        <taxon>metagenomes</taxon>
        <taxon>ecological metagenomes</taxon>
    </lineage>
</organism>
<reference evidence="1" key="1">
    <citation type="journal article" date="2014" name="Front. Microbiol.">
        <title>High frequency of phylogenetically diverse reductive dehalogenase-homologous genes in deep subseafloor sedimentary metagenomes.</title>
        <authorList>
            <person name="Kawai M."/>
            <person name="Futagami T."/>
            <person name="Toyoda A."/>
            <person name="Takaki Y."/>
            <person name="Nishi S."/>
            <person name="Hori S."/>
            <person name="Arai W."/>
            <person name="Tsubouchi T."/>
            <person name="Morono Y."/>
            <person name="Uchiyama I."/>
            <person name="Ito T."/>
            <person name="Fujiyama A."/>
            <person name="Inagaki F."/>
            <person name="Takami H."/>
        </authorList>
    </citation>
    <scope>NUCLEOTIDE SEQUENCE</scope>
    <source>
        <strain evidence="1">Expedition CK06-06</strain>
    </source>
</reference>
<evidence type="ECO:0000313" key="1">
    <source>
        <dbReference type="EMBL" id="GAG43166.1"/>
    </source>
</evidence>
<comment type="caution">
    <text evidence="1">The sequence shown here is derived from an EMBL/GenBank/DDBJ whole genome shotgun (WGS) entry which is preliminary data.</text>
</comment>